<dbReference type="PROSITE" id="PS50112">
    <property type="entry name" value="PAS"/>
    <property type="match status" value="1"/>
</dbReference>
<dbReference type="Proteomes" id="UP000294028">
    <property type="component" value="Unassembled WGS sequence"/>
</dbReference>
<dbReference type="InterPro" id="IPR007050">
    <property type="entry name" value="HTH_bacterioopsin"/>
</dbReference>
<evidence type="ECO:0000313" key="7">
    <source>
        <dbReference type="EMBL" id="RYJ14377.1"/>
    </source>
</evidence>
<organism evidence="7 8">
    <name type="scientific">Halogeometricum borinquense</name>
    <dbReference type="NCBI Taxonomy" id="60847"/>
    <lineage>
        <taxon>Archaea</taxon>
        <taxon>Methanobacteriati</taxon>
        <taxon>Methanobacteriota</taxon>
        <taxon>Stenosarchaea group</taxon>
        <taxon>Halobacteria</taxon>
        <taxon>Halobacteriales</taxon>
        <taxon>Haloferacaceae</taxon>
        <taxon>Halogeometricum</taxon>
    </lineage>
</organism>
<gene>
    <name evidence="7" type="ORF">ELS19_10715</name>
</gene>
<dbReference type="SUPFAM" id="SSF52172">
    <property type="entry name" value="CheY-like"/>
    <property type="match status" value="1"/>
</dbReference>
<dbReference type="PANTHER" id="PTHR34236:SF1">
    <property type="entry name" value="DIMETHYL SULFOXIDE REDUCTASE TRANSCRIPTIONAL ACTIVATOR"/>
    <property type="match status" value="1"/>
</dbReference>
<dbReference type="Gene3D" id="3.30.450.20">
    <property type="entry name" value="PAS domain"/>
    <property type="match status" value="1"/>
</dbReference>
<dbReference type="EMBL" id="RZHH01000002">
    <property type="protein sequence ID" value="RYJ14377.1"/>
    <property type="molecule type" value="Genomic_DNA"/>
</dbReference>
<dbReference type="PANTHER" id="PTHR34236">
    <property type="entry name" value="DIMETHYL SULFOXIDE REDUCTASE TRANSCRIPTIONAL ACTIVATOR"/>
    <property type="match status" value="1"/>
</dbReference>
<accession>A0A482TBV1</accession>
<dbReference type="Pfam" id="PF04967">
    <property type="entry name" value="HTH_10"/>
    <property type="match status" value="1"/>
</dbReference>
<evidence type="ECO:0000259" key="6">
    <source>
        <dbReference type="PROSITE" id="PS50112"/>
    </source>
</evidence>
<sequence length="839" mass="91163">MTAEFSVAAENPVDMDATPEAATPPQVLFVGGPEWADSAVEELRSVASVQRVESVADGCERLSSGHPDAVVVARSEDGVTAVSTLRADAADLPIVFCTDTGSESVARDVLAAGATDYVPFDTPDFGSYVRERTVEAAAEAAERVELERELRASEELHRVTLNNMTDTVLITDDEGKFTYVCPNVHFIFGYTEAEIRDLGSIDALLGDDLFEESELEKSGVLTNVECTATDKAGEEHTLLVNVREVSIQGGTTLYSCRDVTKRKQREESLTGLHRTTSELQYAETVQEIAHRVVDDADEILGCAASAVFRFDAETNRLEPVAHTPAMDRLYGPLPSFRPSEGNLIGRAFVTGEPLFFDDVHESPALSNPATDLRSVVVLSLGDHGVLVAGVDTVGAFDEVHSEIADLLATTAEAALDRVKRQSQLREQDRELQRRNERLVSLNRVNEIIREVDQSLIRAETREAVERAVCERLTAEDRYEFAWVGSIDPTSQTLVPRAASGTGRGYLDDRSLALDPEGEPACSTAATDEETLVSNVATDLQQQPWRRAALERDFQSVVAVPLSYDGVAYGVLTVYADRPAAFDGMVRTVMAELGETVASAISAVERKAALLTTAVTRVEYAVAGGSFPLARVAERADCMLSVVTGIQQTVEDDALFATVEGASMDAIRAAAADTAGIAEYRVVAGDDAAGTVWFRFVRPVIASRLANHGVVLRRAEATPTETLLEIDIPDGVELHSITQLLSGTFDAVELRSKRHREQPSGGEFTAAVLDRLTERQLEVVQTAYYAGYFENPRAHSGDEVADVLGVSPAAFYRHIRTVQRKLFAVLFEETEYSASIARDY</sequence>
<feature type="domain" description="PAS" evidence="6">
    <location>
        <begin position="153"/>
        <end position="195"/>
    </location>
</feature>
<dbReference type="Gene3D" id="3.30.450.40">
    <property type="match status" value="2"/>
</dbReference>
<keyword evidence="2" id="KW-0418">Kinase</keyword>
<dbReference type="Gene3D" id="1.10.10.10">
    <property type="entry name" value="Winged helix-like DNA-binding domain superfamily/Winged helix DNA-binding domain"/>
    <property type="match status" value="1"/>
</dbReference>
<feature type="region of interest" description="Disordered" evidence="5">
    <location>
        <begin position="1"/>
        <end position="20"/>
    </location>
</feature>
<dbReference type="CDD" id="cd00130">
    <property type="entry name" value="PAS"/>
    <property type="match status" value="1"/>
</dbReference>
<dbReference type="SMART" id="SM00091">
    <property type="entry name" value="PAS"/>
    <property type="match status" value="1"/>
</dbReference>
<proteinExistence type="predicted"/>
<dbReference type="InterPro" id="IPR036388">
    <property type="entry name" value="WH-like_DNA-bd_sf"/>
</dbReference>
<keyword evidence="4" id="KW-0804">Transcription</keyword>
<evidence type="ECO:0000313" key="8">
    <source>
        <dbReference type="Proteomes" id="UP000294028"/>
    </source>
</evidence>
<dbReference type="InterPro" id="IPR029016">
    <property type="entry name" value="GAF-like_dom_sf"/>
</dbReference>
<evidence type="ECO:0000256" key="3">
    <source>
        <dbReference type="ARBA" id="ARBA00023015"/>
    </source>
</evidence>
<dbReference type="NCBIfam" id="TIGR00229">
    <property type="entry name" value="sensory_box"/>
    <property type="match status" value="1"/>
</dbReference>
<evidence type="ECO:0000256" key="4">
    <source>
        <dbReference type="ARBA" id="ARBA00023163"/>
    </source>
</evidence>
<dbReference type="Gene3D" id="3.40.50.2300">
    <property type="match status" value="1"/>
</dbReference>
<dbReference type="Pfam" id="PF13185">
    <property type="entry name" value="GAF_2"/>
    <property type="match status" value="2"/>
</dbReference>
<dbReference type="RefSeq" id="WP_129784769.1">
    <property type="nucleotide sequence ID" value="NZ_RZHH01000002.1"/>
</dbReference>
<dbReference type="SMART" id="SM00065">
    <property type="entry name" value="GAF"/>
    <property type="match status" value="2"/>
</dbReference>
<keyword evidence="1" id="KW-0808">Transferase</keyword>
<dbReference type="InterPro" id="IPR035965">
    <property type="entry name" value="PAS-like_dom_sf"/>
</dbReference>
<name>A0A482TBV1_9EURY</name>
<evidence type="ECO:0000256" key="2">
    <source>
        <dbReference type="ARBA" id="ARBA00022777"/>
    </source>
</evidence>
<dbReference type="SUPFAM" id="SSF55781">
    <property type="entry name" value="GAF domain-like"/>
    <property type="match status" value="2"/>
</dbReference>
<dbReference type="AlphaFoldDB" id="A0A482TBV1"/>
<dbReference type="InterPro" id="IPR003018">
    <property type="entry name" value="GAF"/>
</dbReference>
<dbReference type="Pfam" id="PF15915">
    <property type="entry name" value="BAT"/>
    <property type="match status" value="1"/>
</dbReference>
<evidence type="ECO:0000256" key="5">
    <source>
        <dbReference type="SAM" id="MobiDB-lite"/>
    </source>
</evidence>
<dbReference type="InterPro" id="IPR000014">
    <property type="entry name" value="PAS"/>
</dbReference>
<protein>
    <submittedName>
        <fullName evidence="7">PAS domain S-box protein</fullName>
    </submittedName>
</protein>
<comment type="caution">
    <text evidence="7">The sequence shown here is derived from an EMBL/GenBank/DDBJ whole genome shotgun (WGS) entry which is preliminary data.</text>
</comment>
<dbReference type="InterPro" id="IPR011006">
    <property type="entry name" value="CheY-like_superfamily"/>
</dbReference>
<evidence type="ECO:0000256" key="1">
    <source>
        <dbReference type="ARBA" id="ARBA00022679"/>
    </source>
</evidence>
<dbReference type="InterPro" id="IPR031803">
    <property type="entry name" value="BAT_GAF/HTH-assoc"/>
</dbReference>
<dbReference type="SUPFAM" id="SSF55785">
    <property type="entry name" value="PYP-like sensor domain (PAS domain)"/>
    <property type="match status" value="1"/>
</dbReference>
<dbReference type="InterPro" id="IPR013324">
    <property type="entry name" value="RNA_pol_sigma_r3/r4-like"/>
</dbReference>
<dbReference type="CDD" id="cd00156">
    <property type="entry name" value="REC"/>
    <property type="match status" value="1"/>
</dbReference>
<dbReference type="GO" id="GO:0016301">
    <property type="term" value="F:kinase activity"/>
    <property type="evidence" value="ECO:0007669"/>
    <property type="project" value="UniProtKB-KW"/>
</dbReference>
<dbReference type="SUPFAM" id="SSF88659">
    <property type="entry name" value="Sigma3 and sigma4 domains of RNA polymerase sigma factors"/>
    <property type="match status" value="1"/>
</dbReference>
<reference evidence="7 8" key="1">
    <citation type="submission" date="2018-12" db="EMBL/GenBank/DDBJ databases">
        <title>Genome analysis provides insights into bioremediation potentialities of Halogeometricum borinquense strain N11.</title>
        <authorList>
            <person name="Najjari A."/>
            <person name="Youssef N."/>
            <person name="Fhoula I."/>
            <person name="Ben Dhia O."/>
            <person name="Mahjoubi M."/>
            <person name="Ouzari H.I."/>
            <person name="Cherif A."/>
        </authorList>
    </citation>
    <scope>NUCLEOTIDE SEQUENCE [LARGE SCALE GENOMIC DNA]</scope>
    <source>
        <strain evidence="7 8">N11</strain>
    </source>
</reference>
<keyword evidence="3" id="KW-0805">Transcription regulation</keyword>